<dbReference type="NCBIfam" id="TIGR02532">
    <property type="entry name" value="IV_pilin_GFxxxE"/>
    <property type="match status" value="1"/>
</dbReference>
<comment type="caution">
    <text evidence="3">The sequence shown here is derived from an EMBL/GenBank/DDBJ whole genome shotgun (WGS) entry which is preliminary data.</text>
</comment>
<keyword evidence="4" id="KW-1185">Reference proteome</keyword>
<gene>
    <name evidence="3" type="ORF">FRUB_08686</name>
</gene>
<evidence type="ECO:0000256" key="1">
    <source>
        <dbReference type="SAM" id="Phobius"/>
    </source>
</evidence>
<keyword evidence="1" id="KW-1133">Transmembrane helix</keyword>
<dbReference type="Pfam" id="PF07963">
    <property type="entry name" value="N_methyl"/>
    <property type="match status" value="1"/>
</dbReference>
<keyword evidence="1" id="KW-0812">Transmembrane</keyword>
<feature type="domain" description="DUF1559" evidence="2">
    <location>
        <begin position="36"/>
        <end position="300"/>
    </location>
</feature>
<dbReference type="OrthoDB" id="251754at2"/>
<dbReference type="SUPFAM" id="SSF54523">
    <property type="entry name" value="Pili subunits"/>
    <property type="match status" value="1"/>
</dbReference>
<dbReference type="PANTHER" id="PTHR30093">
    <property type="entry name" value="GENERAL SECRETION PATHWAY PROTEIN G"/>
    <property type="match status" value="1"/>
</dbReference>
<keyword evidence="1" id="KW-0472">Membrane</keyword>
<feature type="transmembrane region" description="Helical" evidence="1">
    <location>
        <begin position="12"/>
        <end position="35"/>
    </location>
</feature>
<name>A0A225D591_9BACT</name>
<accession>A0A225D591</accession>
<dbReference type="Gene3D" id="3.30.700.10">
    <property type="entry name" value="Glycoprotein, Type 4 Pilin"/>
    <property type="match status" value="1"/>
</dbReference>
<dbReference type="Proteomes" id="UP000214646">
    <property type="component" value="Unassembled WGS sequence"/>
</dbReference>
<proteinExistence type="predicted"/>
<dbReference type="EMBL" id="NIDE01000017">
    <property type="protein sequence ID" value="OWK36123.1"/>
    <property type="molecule type" value="Genomic_DNA"/>
</dbReference>
<dbReference type="NCBIfam" id="TIGR04294">
    <property type="entry name" value="pre_pil_HX9DG"/>
    <property type="match status" value="1"/>
</dbReference>
<reference evidence="4" key="1">
    <citation type="submission" date="2017-06" db="EMBL/GenBank/DDBJ databases">
        <title>Genome analysis of Fimbriiglobus ruber SP5, the first member of the order Planctomycetales with confirmed chitinolytic capability.</title>
        <authorList>
            <person name="Ravin N.V."/>
            <person name="Rakitin A.L."/>
            <person name="Ivanova A.A."/>
            <person name="Beletsky A.V."/>
            <person name="Kulichevskaya I.S."/>
            <person name="Mardanov A.V."/>
            <person name="Dedysh S.N."/>
        </authorList>
    </citation>
    <scope>NUCLEOTIDE SEQUENCE [LARGE SCALE GENOMIC DNA]</scope>
    <source>
        <strain evidence="4">SP5</strain>
    </source>
</reference>
<evidence type="ECO:0000313" key="3">
    <source>
        <dbReference type="EMBL" id="OWK36123.1"/>
    </source>
</evidence>
<dbReference type="InterPro" id="IPR012902">
    <property type="entry name" value="N_methyl_site"/>
</dbReference>
<evidence type="ECO:0000259" key="2">
    <source>
        <dbReference type="Pfam" id="PF07596"/>
    </source>
</evidence>
<sequence>MRRNDPASRRAFTLIELLVVIAIIAILIGLLLPAVQKVREAAARMKCENNLKQIGLAMHNFHDTNQVLPPGYFFYGTPTQGQVDWSESTWVLRVLPYMEQTALYNTINYSTFLSPPGGSASVSSFGQNGANTLAVRTTPVSTLVCPSSPNDGTLIASSLLRGNYVANGGVGEMVYTTTPPDHTISQGVFFLASRIRITDITDGTSQTAFASEVITPIGQDFRGIMHYPEGPIYQHTYTPNSGTDENRSGYCVNTPQTPCTTTYTAYNNVRLLYTARSMHTGGVNLLLGDGSVRFVSNSVATNTWRALSTPQAIAGEVIVGDF</sequence>
<dbReference type="InterPro" id="IPR011453">
    <property type="entry name" value="DUF1559"/>
</dbReference>
<dbReference type="Pfam" id="PF07596">
    <property type="entry name" value="SBP_bac_10"/>
    <property type="match status" value="1"/>
</dbReference>
<evidence type="ECO:0000313" key="4">
    <source>
        <dbReference type="Proteomes" id="UP000214646"/>
    </source>
</evidence>
<dbReference type="RefSeq" id="WP_088259182.1">
    <property type="nucleotide sequence ID" value="NZ_NIDE01000017.1"/>
</dbReference>
<organism evidence="3 4">
    <name type="scientific">Fimbriiglobus ruber</name>
    <dbReference type="NCBI Taxonomy" id="1908690"/>
    <lineage>
        <taxon>Bacteria</taxon>
        <taxon>Pseudomonadati</taxon>
        <taxon>Planctomycetota</taxon>
        <taxon>Planctomycetia</taxon>
        <taxon>Gemmatales</taxon>
        <taxon>Gemmataceae</taxon>
        <taxon>Fimbriiglobus</taxon>
    </lineage>
</organism>
<dbReference type="AlphaFoldDB" id="A0A225D591"/>
<dbReference type="InterPro" id="IPR045584">
    <property type="entry name" value="Pilin-like"/>
</dbReference>
<dbReference type="PANTHER" id="PTHR30093:SF2">
    <property type="entry name" value="TYPE II SECRETION SYSTEM PROTEIN H"/>
    <property type="match status" value="1"/>
</dbReference>
<protein>
    <recommendedName>
        <fullName evidence="2">DUF1559 domain-containing protein</fullName>
    </recommendedName>
</protein>
<dbReference type="InterPro" id="IPR027558">
    <property type="entry name" value="Pre_pil_HX9DG_C"/>
</dbReference>